<dbReference type="InterPro" id="IPR003806">
    <property type="entry name" value="ATP-grasp_PylC-type"/>
</dbReference>
<dbReference type="Pfam" id="PF02655">
    <property type="entry name" value="ATP-grasp_3"/>
    <property type="match status" value="1"/>
</dbReference>
<dbReference type="AlphaFoldDB" id="A0A2P6NBB1"/>
<dbReference type="Gene3D" id="3.40.50.20">
    <property type="match status" value="1"/>
</dbReference>
<name>A0A2P6NBB1_9EUKA</name>
<evidence type="ECO:0000313" key="4">
    <source>
        <dbReference type="Proteomes" id="UP000241769"/>
    </source>
</evidence>
<protein>
    <recommendedName>
        <fullName evidence="2">ATP-grasp domain-containing protein</fullName>
    </recommendedName>
</protein>
<dbReference type="InParanoid" id="A0A2P6NBB1"/>
<proteinExistence type="predicted"/>
<dbReference type="InterPro" id="IPR011761">
    <property type="entry name" value="ATP-grasp"/>
</dbReference>
<dbReference type="Gene3D" id="3.30.470.20">
    <property type="entry name" value="ATP-grasp fold, B domain"/>
    <property type="match status" value="1"/>
</dbReference>
<evidence type="ECO:0000259" key="2">
    <source>
        <dbReference type="PROSITE" id="PS50975"/>
    </source>
</evidence>
<sequence length="405" mass="46617">MPLRHKKREGGLRILLTNGRFPVSLDLSRQLRAAGHTVMVIDPMHFHVCKFSKTTKKSVQVPVPREDSVGFLSAVKKVINEERIQMVIPMHEEIFFLAQDPEIAEILFAPTFDQLMTLHNKWEFSEKMKSIGLDVPEAYLCKSVEDVKKLDRSRDWALKPTFGRATSGLHHLKANEELPEDLDVNGDNEHIAQVWMTGKMYCTYSVVRNGEVKSTAIYPVIDTIDGSSCVYFQSIDHHGIKSYIERIASAMHLTGQLAFDFIEAEGRLISIECNPRSTSGIHLFSKVDFLAEAFTNPSAPRRDAPIDVKRQLAPGMLMYKPQTGVKPWLSHMKRLMTSRDVLFSIRDPSPSLMQPFLLTSYYRLCHEKKLELSKLFQFDLVWEPKREEIDKRREMSIERFHVRDI</sequence>
<feature type="domain" description="ATP-grasp" evidence="2">
    <location>
        <begin position="125"/>
        <end position="317"/>
    </location>
</feature>
<keyword evidence="1" id="KW-0547">Nucleotide-binding</keyword>
<dbReference type="OrthoDB" id="186626at2759"/>
<gene>
    <name evidence="3" type="ORF">PROFUN_02070</name>
</gene>
<dbReference type="Proteomes" id="UP000241769">
    <property type="component" value="Unassembled WGS sequence"/>
</dbReference>
<dbReference type="GO" id="GO:0046872">
    <property type="term" value="F:metal ion binding"/>
    <property type="evidence" value="ECO:0007669"/>
    <property type="project" value="InterPro"/>
</dbReference>
<comment type="caution">
    <text evidence="3">The sequence shown here is derived from an EMBL/GenBank/DDBJ whole genome shotgun (WGS) entry which is preliminary data.</text>
</comment>
<keyword evidence="4" id="KW-1185">Reference proteome</keyword>
<accession>A0A2P6NBB1</accession>
<keyword evidence="1" id="KW-0067">ATP-binding</keyword>
<evidence type="ECO:0000256" key="1">
    <source>
        <dbReference type="PROSITE-ProRule" id="PRU00409"/>
    </source>
</evidence>
<organism evidence="3 4">
    <name type="scientific">Planoprotostelium fungivorum</name>
    <dbReference type="NCBI Taxonomy" id="1890364"/>
    <lineage>
        <taxon>Eukaryota</taxon>
        <taxon>Amoebozoa</taxon>
        <taxon>Evosea</taxon>
        <taxon>Variosea</taxon>
        <taxon>Cavosteliida</taxon>
        <taxon>Cavosteliaceae</taxon>
        <taxon>Planoprotostelium</taxon>
    </lineage>
</organism>
<evidence type="ECO:0000313" key="3">
    <source>
        <dbReference type="EMBL" id="PRP81236.1"/>
    </source>
</evidence>
<dbReference type="GO" id="GO:0005524">
    <property type="term" value="F:ATP binding"/>
    <property type="evidence" value="ECO:0007669"/>
    <property type="project" value="UniProtKB-UniRule"/>
</dbReference>
<dbReference type="EMBL" id="MDYQ01000129">
    <property type="protein sequence ID" value="PRP81236.1"/>
    <property type="molecule type" value="Genomic_DNA"/>
</dbReference>
<reference evidence="3 4" key="1">
    <citation type="journal article" date="2018" name="Genome Biol. Evol.">
        <title>Multiple Roots of Fruiting Body Formation in Amoebozoa.</title>
        <authorList>
            <person name="Hillmann F."/>
            <person name="Forbes G."/>
            <person name="Novohradska S."/>
            <person name="Ferling I."/>
            <person name="Riege K."/>
            <person name="Groth M."/>
            <person name="Westermann M."/>
            <person name="Marz M."/>
            <person name="Spaller T."/>
            <person name="Winckler T."/>
            <person name="Schaap P."/>
            <person name="Glockner G."/>
        </authorList>
    </citation>
    <scope>NUCLEOTIDE SEQUENCE [LARGE SCALE GENOMIC DNA]</scope>
    <source>
        <strain evidence="3 4">Jena</strain>
    </source>
</reference>
<dbReference type="PROSITE" id="PS50975">
    <property type="entry name" value="ATP_GRASP"/>
    <property type="match status" value="1"/>
</dbReference>
<dbReference type="SUPFAM" id="SSF56059">
    <property type="entry name" value="Glutathione synthetase ATP-binding domain-like"/>
    <property type="match status" value="1"/>
</dbReference>